<accession>A0A9D4UZ74</accession>
<gene>
    <name evidence="1" type="ORF">GOP47_0008373</name>
</gene>
<dbReference type="EMBL" id="JABFUD020000008">
    <property type="protein sequence ID" value="KAI5076308.1"/>
    <property type="molecule type" value="Genomic_DNA"/>
</dbReference>
<protein>
    <submittedName>
        <fullName evidence="1">Uncharacterized protein</fullName>
    </submittedName>
</protein>
<keyword evidence="2" id="KW-1185">Reference proteome</keyword>
<organism evidence="1 2">
    <name type="scientific">Adiantum capillus-veneris</name>
    <name type="common">Maidenhair fern</name>
    <dbReference type="NCBI Taxonomy" id="13818"/>
    <lineage>
        <taxon>Eukaryota</taxon>
        <taxon>Viridiplantae</taxon>
        <taxon>Streptophyta</taxon>
        <taxon>Embryophyta</taxon>
        <taxon>Tracheophyta</taxon>
        <taxon>Polypodiopsida</taxon>
        <taxon>Polypodiidae</taxon>
        <taxon>Polypodiales</taxon>
        <taxon>Pteridineae</taxon>
        <taxon>Pteridaceae</taxon>
        <taxon>Vittarioideae</taxon>
        <taxon>Adiantum</taxon>
    </lineage>
</organism>
<dbReference type="Proteomes" id="UP000886520">
    <property type="component" value="Chromosome 8"/>
</dbReference>
<evidence type="ECO:0000313" key="1">
    <source>
        <dbReference type="EMBL" id="KAI5076308.1"/>
    </source>
</evidence>
<name>A0A9D4UZ74_ADICA</name>
<evidence type="ECO:0000313" key="2">
    <source>
        <dbReference type="Proteomes" id="UP000886520"/>
    </source>
</evidence>
<sequence>MEPENGLKRTILPWPEDYEALPAVMTFHHHHLYEFTTEKLSEDLIDDHSAQQTPLSTFRDHNGFAHSHFHSHRQEPTWLTLHHYHPEDPLQIQVISSTLLARTALFVEPDHLHFRHQYVHLHKIFCRQMWPEKIEENDDPKKRYRIFFPDLQTRTMTKTGVFFSDKSGFAEFHYYNSHWHTLMATAALHPEGFQNLES</sequence>
<reference evidence="1" key="1">
    <citation type="submission" date="2021-01" db="EMBL/GenBank/DDBJ databases">
        <title>Adiantum capillus-veneris genome.</title>
        <authorList>
            <person name="Fang Y."/>
            <person name="Liao Q."/>
        </authorList>
    </citation>
    <scope>NUCLEOTIDE SEQUENCE</scope>
    <source>
        <strain evidence="1">H3</strain>
        <tissue evidence="1">Leaf</tissue>
    </source>
</reference>
<comment type="caution">
    <text evidence="1">The sequence shown here is derived from an EMBL/GenBank/DDBJ whole genome shotgun (WGS) entry which is preliminary data.</text>
</comment>
<dbReference type="OrthoDB" id="1914567at2759"/>
<proteinExistence type="predicted"/>
<dbReference type="AlphaFoldDB" id="A0A9D4UZ74"/>